<name>A0A845SWA3_9FIRM</name>
<dbReference type="Proteomes" id="UP000462501">
    <property type="component" value="Unassembled WGS sequence"/>
</dbReference>
<dbReference type="InterPro" id="IPR001387">
    <property type="entry name" value="Cro/C1-type_HTH"/>
</dbReference>
<feature type="domain" description="HTH cro/C1-type" evidence="1">
    <location>
        <begin position="11"/>
        <end position="66"/>
    </location>
</feature>
<gene>
    <name evidence="2" type="ORF">FMM72_02975</name>
</gene>
<dbReference type="Gene3D" id="1.10.260.40">
    <property type="entry name" value="lambda repressor-like DNA-binding domains"/>
    <property type="match status" value="1"/>
</dbReference>
<evidence type="ECO:0000313" key="3">
    <source>
        <dbReference type="Proteomes" id="UP000462501"/>
    </source>
</evidence>
<reference evidence="2 3" key="1">
    <citation type="submission" date="2019-06" db="EMBL/GenBank/DDBJ databases">
        <title>Draft genome sequences of 15 bacterial species constituting the stable defined intestinal microbiota of the GM15 gnotobiotic mouse model.</title>
        <authorList>
            <person name="Elie C."/>
            <person name="Mathieu A."/>
            <person name="Saliou A."/>
            <person name="Darnaud M."/>
            <person name="Leulier F."/>
            <person name="Tamellini A."/>
        </authorList>
    </citation>
    <scope>NUCLEOTIDE SEQUENCE [LARGE SCALE GENOMIC DNA]</scope>
    <source>
        <strain evidence="2 3">JM4-15</strain>
    </source>
</reference>
<dbReference type="SUPFAM" id="SSF47413">
    <property type="entry name" value="lambda repressor-like DNA-binding domains"/>
    <property type="match status" value="1"/>
</dbReference>
<evidence type="ECO:0000259" key="1">
    <source>
        <dbReference type="PROSITE" id="PS50943"/>
    </source>
</evidence>
<sequence length="79" mass="9143">MQLNKAVSKRIEQLLEMYDLTQYELFMRSGVPRSTIGNVINCTYESVKLRVIYEICQGFGIGLDEFFSSPLFDENNLEP</sequence>
<organism evidence="2 3">
    <name type="scientific">Anaerotruncus colihominis</name>
    <dbReference type="NCBI Taxonomy" id="169435"/>
    <lineage>
        <taxon>Bacteria</taxon>
        <taxon>Bacillati</taxon>
        <taxon>Bacillota</taxon>
        <taxon>Clostridia</taxon>
        <taxon>Eubacteriales</taxon>
        <taxon>Oscillospiraceae</taxon>
        <taxon>Anaerotruncus</taxon>
    </lineage>
</organism>
<protein>
    <submittedName>
        <fullName evidence="2">Helix-turn-helix transcriptional regulator</fullName>
    </submittedName>
</protein>
<evidence type="ECO:0000313" key="2">
    <source>
        <dbReference type="EMBL" id="NDO38217.1"/>
    </source>
</evidence>
<dbReference type="InterPro" id="IPR010982">
    <property type="entry name" value="Lambda_DNA-bd_dom_sf"/>
</dbReference>
<dbReference type="PROSITE" id="PS50943">
    <property type="entry name" value="HTH_CROC1"/>
    <property type="match status" value="1"/>
</dbReference>
<dbReference type="Pfam" id="PF01381">
    <property type="entry name" value="HTH_3"/>
    <property type="match status" value="1"/>
</dbReference>
<dbReference type="AlphaFoldDB" id="A0A845SWA3"/>
<dbReference type="RefSeq" id="WP_162220538.1">
    <property type="nucleotide sequence ID" value="NZ_CAMUSJ010000060.1"/>
</dbReference>
<dbReference type="GO" id="GO:0003677">
    <property type="term" value="F:DNA binding"/>
    <property type="evidence" value="ECO:0007669"/>
    <property type="project" value="InterPro"/>
</dbReference>
<dbReference type="CDD" id="cd00093">
    <property type="entry name" value="HTH_XRE"/>
    <property type="match status" value="1"/>
</dbReference>
<comment type="caution">
    <text evidence="2">The sequence shown here is derived from an EMBL/GenBank/DDBJ whole genome shotgun (WGS) entry which is preliminary data.</text>
</comment>
<proteinExistence type="predicted"/>
<accession>A0A845SWA3</accession>
<dbReference type="EMBL" id="VIQT01000006">
    <property type="protein sequence ID" value="NDO38217.1"/>
    <property type="molecule type" value="Genomic_DNA"/>
</dbReference>